<evidence type="ECO:0000313" key="1">
    <source>
        <dbReference type="EMBL" id="KAJ4429202.1"/>
    </source>
</evidence>
<sequence>MAGLFRQKLNEMFGVHWIGRGGPQSWPPRSPDLTSLDSFLWEFVKQHVSQIEPTSIDDLKQRITHIIQHIPHATL</sequence>
<evidence type="ECO:0000313" key="2">
    <source>
        <dbReference type="Proteomes" id="UP001148838"/>
    </source>
</evidence>
<dbReference type="PANTHER" id="PTHR47326">
    <property type="entry name" value="TRANSPOSABLE ELEMENT TC3 TRANSPOSASE-LIKE PROTEIN"/>
    <property type="match status" value="1"/>
</dbReference>
<comment type="caution">
    <text evidence="1">The sequence shown here is derived from an EMBL/GenBank/DDBJ whole genome shotgun (WGS) entry which is preliminary data.</text>
</comment>
<dbReference type="Gene3D" id="3.30.420.10">
    <property type="entry name" value="Ribonuclease H-like superfamily/Ribonuclease H"/>
    <property type="match status" value="1"/>
</dbReference>
<organism evidence="1 2">
    <name type="scientific">Periplaneta americana</name>
    <name type="common">American cockroach</name>
    <name type="synonym">Blatta americana</name>
    <dbReference type="NCBI Taxonomy" id="6978"/>
    <lineage>
        <taxon>Eukaryota</taxon>
        <taxon>Metazoa</taxon>
        <taxon>Ecdysozoa</taxon>
        <taxon>Arthropoda</taxon>
        <taxon>Hexapoda</taxon>
        <taxon>Insecta</taxon>
        <taxon>Pterygota</taxon>
        <taxon>Neoptera</taxon>
        <taxon>Polyneoptera</taxon>
        <taxon>Dictyoptera</taxon>
        <taxon>Blattodea</taxon>
        <taxon>Blattoidea</taxon>
        <taxon>Blattidae</taxon>
        <taxon>Blattinae</taxon>
        <taxon>Periplaneta</taxon>
    </lineage>
</organism>
<dbReference type="EMBL" id="JAJSOF020000036">
    <property type="protein sequence ID" value="KAJ4429202.1"/>
    <property type="molecule type" value="Genomic_DNA"/>
</dbReference>
<dbReference type="Proteomes" id="UP001148838">
    <property type="component" value="Unassembled WGS sequence"/>
</dbReference>
<keyword evidence="2" id="KW-1185">Reference proteome</keyword>
<dbReference type="PANTHER" id="PTHR47326:SF1">
    <property type="entry name" value="HTH PSQ-TYPE DOMAIN-CONTAINING PROTEIN"/>
    <property type="match status" value="1"/>
</dbReference>
<dbReference type="InterPro" id="IPR036397">
    <property type="entry name" value="RNaseH_sf"/>
</dbReference>
<accession>A0ABQ8S5M2</accession>
<protein>
    <submittedName>
        <fullName evidence="1">Uncharacterized protein</fullName>
    </submittedName>
</protein>
<gene>
    <name evidence="1" type="ORF">ANN_26205</name>
</gene>
<reference evidence="1 2" key="1">
    <citation type="journal article" date="2022" name="Allergy">
        <title>Genome assembly and annotation of Periplaneta americana reveal a comprehensive cockroach allergen profile.</title>
        <authorList>
            <person name="Wang L."/>
            <person name="Xiong Q."/>
            <person name="Saelim N."/>
            <person name="Wang L."/>
            <person name="Nong W."/>
            <person name="Wan A.T."/>
            <person name="Shi M."/>
            <person name="Liu X."/>
            <person name="Cao Q."/>
            <person name="Hui J.H.L."/>
            <person name="Sookrung N."/>
            <person name="Leung T.F."/>
            <person name="Tungtrongchitr A."/>
            <person name="Tsui S.K.W."/>
        </authorList>
    </citation>
    <scope>NUCLEOTIDE SEQUENCE [LARGE SCALE GENOMIC DNA]</scope>
    <source>
        <strain evidence="1">PWHHKU_190912</strain>
    </source>
</reference>
<proteinExistence type="predicted"/>
<name>A0ABQ8S5M2_PERAM</name>